<organism evidence="1 2">
    <name type="scientific">Hibiscus trionum</name>
    <name type="common">Flower of an hour</name>
    <dbReference type="NCBI Taxonomy" id="183268"/>
    <lineage>
        <taxon>Eukaryota</taxon>
        <taxon>Viridiplantae</taxon>
        <taxon>Streptophyta</taxon>
        <taxon>Embryophyta</taxon>
        <taxon>Tracheophyta</taxon>
        <taxon>Spermatophyta</taxon>
        <taxon>Magnoliopsida</taxon>
        <taxon>eudicotyledons</taxon>
        <taxon>Gunneridae</taxon>
        <taxon>Pentapetalae</taxon>
        <taxon>rosids</taxon>
        <taxon>malvids</taxon>
        <taxon>Malvales</taxon>
        <taxon>Malvaceae</taxon>
        <taxon>Malvoideae</taxon>
        <taxon>Hibiscus</taxon>
    </lineage>
</organism>
<dbReference type="OrthoDB" id="1710801at2759"/>
<gene>
    <name evidence="1" type="ORF">HRI_000689000</name>
</gene>
<keyword evidence="2" id="KW-1185">Reference proteome</keyword>
<dbReference type="GO" id="GO:0016301">
    <property type="term" value="F:kinase activity"/>
    <property type="evidence" value="ECO:0007669"/>
    <property type="project" value="UniProtKB-KW"/>
</dbReference>
<comment type="caution">
    <text evidence="1">The sequence shown here is derived from an EMBL/GenBank/DDBJ whole genome shotgun (WGS) entry which is preliminary data.</text>
</comment>
<proteinExistence type="predicted"/>
<evidence type="ECO:0000313" key="1">
    <source>
        <dbReference type="EMBL" id="GMI70197.1"/>
    </source>
</evidence>
<evidence type="ECO:0000313" key="2">
    <source>
        <dbReference type="Proteomes" id="UP001165190"/>
    </source>
</evidence>
<protein>
    <submittedName>
        <fullName evidence="1">ARABIDOPSIS THALIANA NADH KINASE 3, NAD(H) kinase 3</fullName>
    </submittedName>
</protein>
<dbReference type="AlphaFoldDB" id="A0A9W7H3X1"/>
<accession>A0A9W7H3X1</accession>
<name>A0A9W7H3X1_HIBTR</name>
<dbReference type="EMBL" id="BSYR01000008">
    <property type="protein sequence ID" value="GMI70197.1"/>
    <property type="molecule type" value="Genomic_DNA"/>
</dbReference>
<sequence length="71" mass="7876">MNVFDATRSTGYLCAGTVKKFEQVLDAFLEGQIAPSSLTRISESVNFKVLFAYALNDILIAHLCRATDSRF</sequence>
<keyword evidence="1" id="KW-0418">Kinase</keyword>
<dbReference type="Proteomes" id="UP001165190">
    <property type="component" value="Unassembled WGS sequence"/>
</dbReference>
<reference evidence="1" key="1">
    <citation type="submission" date="2023-05" db="EMBL/GenBank/DDBJ databases">
        <title>Genome and transcriptome analyses reveal genes involved in the formation of fine ridges on petal epidermal cells in Hibiscus trionum.</title>
        <authorList>
            <person name="Koshimizu S."/>
            <person name="Masuda S."/>
            <person name="Ishii T."/>
            <person name="Shirasu K."/>
            <person name="Hoshino A."/>
            <person name="Arita M."/>
        </authorList>
    </citation>
    <scope>NUCLEOTIDE SEQUENCE</scope>
    <source>
        <strain evidence="1">Hamamatsu line</strain>
    </source>
</reference>
<keyword evidence="1" id="KW-0808">Transferase</keyword>